<name>A0AAI8YP71_9PEZI</name>
<organism evidence="2 3">
    <name type="scientific">Anthostomella pinea</name>
    <dbReference type="NCBI Taxonomy" id="933095"/>
    <lineage>
        <taxon>Eukaryota</taxon>
        <taxon>Fungi</taxon>
        <taxon>Dikarya</taxon>
        <taxon>Ascomycota</taxon>
        <taxon>Pezizomycotina</taxon>
        <taxon>Sordariomycetes</taxon>
        <taxon>Xylariomycetidae</taxon>
        <taxon>Xylariales</taxon>
        <taxon>Xylariaceae</taxon>
        <taxon>Anthostomella</taxon>
    </lineage>
</organism>
<evidence type="ECO:0000313" key="3">
    <source>
        <dbReference type="Proteomes" id="UP001295740"/>
    </source>
</evidence>
<dbReference type="Proteomes" id="UP001295740">
    <property type="component" value="Unassembled WGS sequence"/>
</dbReference>
<comment type="caution">
    <text evidence="2">The sequence shown here is derived from an EMBL/GenBank/DDBJ whole genome shotgun (WGS) entry which is preliminary data.</text>
</comment>
<gene>
    <name evidence="2" type="ORF">KHLLAP_LOCUS12398</name>
</gene>
<evidence type="ECO:0000313" key="2">
    <source>
        <dbReference type="EMBL" id="CAJ2511930.1"/>
    </source>
</evidence>
<accession>A0AAI8YP71</accession>
<proteinExistence type="predicted"/>
<reference evidence="2" key="1">
    <citation type="submission" date="2023-10" db="EMBL/GenBank/DDBJ databases">
        <authorList>
            <person name="Hackl T."/>
        </authorList>
    </citation>
    <scope>NUCLEOTIDE SEQUENCE</scope>
</reference>
<keyword evidence="3" id="KW-1185">Reference proteome</keyword>
<dbReference type="EMBL" id="CAUWAG010000018">
    <property type="protein sequence ID" value="CAJ2511930.1"/>
    <property type="molecule type" value="Genomic_DNA"/>
</dbReference>
<sequence>MAQPGQEGGPKPESTTLAGSSDLRHQATTAKGIGKPKLPTATKVSPRTDPSAEPQRPTVWDRLDDNVLERICKEIRHSPSWVHFIFETDPGYSGNPLAAQRQSAYTNNTGFSIDNEERPVLRHKPVIIRPVNLETLNREVEVNKSWWAAESIWEGLSRSGFIDAMVVLAKGNVDVIDTHKPPWSKIEVAIRDASVAALAQLEGRVHLGDDPFEIELNMEFQTPRVRRKVDWFFLDGFIQAWIVTALRDENNMPQCNALEIAVYTPGGGHFGSLAQIFLHLTNVDGGDGASLEEYRILVGDVPPDVQPWKMERVEAQWIGGAPPNPSLPGIITSPEITNVNDTRMMRFVKREMDLFVTTHRKFCFDYIATSEDKLTRTSSGIGCLPQTA</sequence>
<evidence type="ECO:0000256" key="1">
    <source>
        <dbReference type="SAM" id="MobiDB-lite"/>
    </source>
</evidence>
<protein>
    <submittedName>
        <fullName evidence="2">Uu.00g075550.m01.CDS01</fullName>
    </submittedName>
</protein>
<dbReference type="AlphaFoldDB" id="A0AAI8YP71"/>
<feature type="region of interest" description="Disordered" evidence="1">
    <location>
        <begin position="1"/>
        <end position="58"/>
    </location>
</feature>